<feature type="compositionally biased region" description="Polar residues" evidence="1">
    <location>
        <begin position="407"/>
        <end position="435"/>
    </location>
</feature>
<evidence type="ECO:0000313" key="3">
    <source>
        <dbReference type="EMBL" id="KAH8099566.1"/>
    </source>
</evidence>
<dbReference type="InterPro" id="IPR013087">
    <property type="entry name" value="Znf_C2H2_type"/>
</dbReference>
<feature type="region of interest" description="Disordered" evidence="1">
    <location>
        <begin position="248"/>
        <end position="290"/>
    </location>
</feature>
<evidence type="ECO:0000313" key="4">
    <source>
        <dbReference type="Proteomes" id="UP000813824"/>
    </source>
</evidence>
<reference evidence="3" key="1">
    <citation type="journal article" date="2021" name="New Phytol.">
        <title>Evolutionary innovations through gain and loss of genes in the ectomycorrhizal Boletales.</title>
        <authorList>
            <person name="Wu G."/>
            <person name="Miyauchi S."/>
            <person name="Morin E."/>
            <person name="Kuo A."/>
            <person name="Drula E."/>
            <person name="Varga T."/>
            <person name="Kohler A."/>
            <person name="Feng B."/>
            <person name="Cao Y."/>
            <person name="Lipzen A."/>
            <person name="Daum C."/>
            <person name="Hundley H."/>
            <person name="Pangilinan J."/>
            <person name="Johnson J."/>
            <person name="Barry K."/>
            <person name="LaButti K."/>
            <person name="Ng V."/>
            <person name="Ahrendt S."/>
            <person name="Min B."/>
            <person name="Choi I.G."/>
            <person name="Park H."/>
            <person name="Plett J.M."/>
            <person name="Magnuson J."/>
            <person name="Spatafora J.W."/>
            <person name="Nagy L.G."/>
            <person name="Henrissat B."/>
            <person name="Grigoriev I.V."/>
            <person name="Yang Z.L."/>
            <person name="Xu J."/>
            <person name="Martin F.M."/>
        </authorList>
    </citation>
    <scope>NUCLEOTIDE SEQUENCE</scope>
    <source>
        <strain evidence="3">KKN 215</strain>
    </source>
</reference>
<evidence type="ECO:0000259" key="2">
    <source>
        <dbReference type="PROSITE" id="PS00028"/>
    </source>
</evidence>
<accession>A0A8K0ULS6</accession>
<dbReference type="Proteomes" id="UP000813824">
    <property type="component" value="Unassembled WGS sequence"/>
</dbReference>
<feature type="compositionally biased region" description="Acidic residues" evidence="1">
    <location>
        <begin position="253"/>
        <end position="269"/>
    </location>
</feature>
<comment type="caution">
    <text evidence="3">The sequence shown here is derived from an EMBL/GenBank/DDBJ whole genome shotgun (WGS) entry which is preliminary data.</text>
</comment>
<feature type="region of interest" description="Disordered" evidence="1">
    <location>
        <begin position="395"/>
        <end position="460"/>
    </location>
</feature>
<organism evidence="3 4">
    <name type="scientific">Cristinia sonorae</name>
    <dbReference type="NCBI Taxonomy" id="1940300"/>
    <lineage>
        <taxon>Eukaryota</taxon>
        <taxon>Fungi</taxon>
        <taxon>Dikarya</taxon>
        <taxon>Basidiomycota</taxon>
        <taxon>Agaricomycotina</taxon>
        <taxon>Agaricomycetes</taxon>
        <taxon>Agaricomycetidae</taxon>
        <taxon>Agaricales</taxon>
        <taxon>Pleurotineae</taxon>
        <taxon>Stephanosporaceae</taxon>
        <taxon>Cristinia</taxon>
    </lineage>
</organism>
<name>A0A8K0ULS6_9AGAR</name>
<feature type="domain" description="C2H2-type" evidence="2">
    <location>
        <begin position="158"/>
        <end position="181"/>
    </location>
</feature>
<proteinExistence type="predicted"/>
<keyword evidence="4" id="KW-1185">Reference proteome</keyword>
<sequence>MPLPVNLLKTPVISNAHNNGTVQNRAAVGIPPRYVSIRGVASDYTTQQQVWASGTAVLTRLIGKRGGDPEQVEHITVCGEDGRIVYVCPVCCYFPTRRSVGRTFSDGTPSEYFIEIFSKDLIQFFRRHCRTDDHVEAFMRLRRIMNDPTVTFQPRYICPSAACQKTYSQSYSAKAHFDRTHPTEAYSKPVCIRVDVSTIFGDEDIPNIPDEVAGPADDRNSENDSEVINETLEITPEPVAEEVIADSEHEYDTESESEESYNSDSESDDPSAVTSNSHSQIAHGDSEDEDENDAFLQAYPQSFPLFNSRYRVIEVEPVNTDNDGFSTDQSDGDFHRLNTLERVTLETQAYLETTLRSGTTGPSSPRSRTTRIFKHYYFSRPQVEARGAGTMLSALVPPEQESRVRPGSSSDPDNWYTTSEDSSMSDATTTPYTSEYENDISVPQDDSYTNLPSRFERMSL</sequence>
<dbReference type="AlphaFoldDB" id="A0A8K0ULS6"/>
<dbReference type="EMBL" id="JAEVFJ010000019">
    <property type="protein sequence ID" value="KAH8099566.1"/>
    <property type="molecule type" value="Genomic_DNA"/>
</dbReference>
<protein>
    <recommendedName>
        <fullName evidence="2">C2H2-type domain-containing protein</fullName>
    </recommendedName>
</protein>
<evidence type="ECO:0000256" key="1">
    <source>
        <dbReference type="SAM" id="MobiDB-lite"/>
    </source>
</evidence>
<feature type="region of interest" description="Disordered" evidence="1">
    <location>
        <begin position="203"/>
        <end position="223"/>
    </location>
</feature>
<gene>
    <name evidence="3" type="ORF">BXZ70DRAFT_235464</name>
</gene>
<dbReference type="PROSITE" id="PS00028">
    <property type="entry name" value="ZINC_FINGER_C2H2_1"/>
    <property type="match status" value="1"/>
</dbReference>